<keyword evidence="1 2" id="KW-0732">Signal</keyword>
<feature type="signal peptide" evidence="2">
    <location>
        <begin position="1"/>
        <end position="24"/>
    </location>
</feature>
<proteinExistence type="predicted"/>
<dbReference type="Proteomes" id="UP000032683">
    <property type="component" value="Unassembled WGS sequence"/>
</dbReference>
<dbReference type="Gene3D" id="3.30.1450.10">
    <property type="match status" value="1"/>
</dbReference>
<organism evidence="3 4">
    <name type="scientific">Komagataeibacter xylinus NBRC 13693</name>
    <dbReference type="NCBI Taxonomy" id="1234668"/>
    <lineage>
        <taxon>Bacteria</taxon>
        <taxon>Pseudomonadati</taxon>
        <taxon>Pseudomonadota</taxon>
        <taxon>Alphaproteobacteria</taxon>
        <taxon>Acetobacterales</taxon>
        <taxon>Acetobacteraceae</taxon>
        <taxon>Komagataeibacter</taxon>
    </lineage>
</organism>
<evidence type="ECO:0000313" key="4">
    <source>
        <dbReference type="Proteomes" id="UP000032683"/>
    </source>
</evidence>
<evidence type="ECO:0000256" key="2">
    <source>
        <dbReference type="SAM" id="SignalP"/>
    </source>
</evidence>
<keyword evidence="3" id="KW-0449">Lipoprotein</keyword>
<evidence type="ECO:0000313" key="3">
    <source>
        <dbReference type="EMBL" id="GAN99317.1"/>
    </source>
</evidence>
<evidence type="ECO:0000256" key="1">
    <source>
        <dbReference type="ARBA" id="ARBA00022729"/>
    </source>
</evidence>
<sequence>MESGAVLMKRMSIAACLGAALAVAGCASTGNTSIRRETAETIDQKIHDDQTTKQQVRALFGDPMVISFTDGGHEIWQYDFMTTRPNGTNFIPYYGVFSSGSRGMRKSLTIIFNNDVVWHHTLSASAVRTHQGL</sequence>
<feature type="chain" id="PRO_5002310511" evidence="2">
    <location>
        <begin position="25"/>
        <end position="133"/>
    </location>
</feature>
<protein>
    <submittedName>
        <fullName evidence="3">Lipoprotein</fullName>
    </submittedName>
</protein>
<accession>A0A0D6Q705</accession>
<name>A0A0D6Q705_KOMXY</name>
<gene>
    <name evidence="3" type="ORF">Gxy13693_020_010</name>
</gene>
<dbReference type="EMBL" id="BANJ01000020">
    <property type="protein sequence ID" value="GAN99317.1"/>
    <property type="molecule type" value="Genomic_DNA"/>
</dbReference>
<reference evidence="3 4" key="1">
    <citation type="submission" date="2012-11" db="EMBL/GenBank/DDBJ databases">
        <title>Whole genome sequence of Gluconacetobacter xylinus NBRC 13693.</title>
        <authorList>
            <person name="Azuma Y."/>
            <person name="Higashiura N."/>
            <person name="Hirakawa H."/>
            <person name="Matsushita K."/>
        </authorList>
    </citation>
    <scope>NUCLEOTIDE SEQUENCE [LARGE SCALE GENOMIC DNA]</scope>
    <source>
        <strain evidence="3 4">NBRC 13693</strain>
    </source>
</reference>
<dbReference type="InterPro" id="IPR037873">
    <property type="entry name" value="BamE-like"/>
</dbReference>
<dbReference type="AlphaFoldDB" id="A0A0D6Q705"/>
<comment type="caution">
    <text evidence="3">The sequence shown here is derived from an EMBL/GenBank/DDBJ whole genome shotgun (WGS) entry which is preliminary data.</text>
</comment>